<keyword evidence="3" id="KW-1185">Reference proteome</keyword>
<dbReference type="Proteomes" id="UP000285301">
    <property type="component" value="Unassembled WGS sequence"/>
</dbReference>
<dbReference type="AlphaFoldDB" id="A0A443Q9U6"/>
<protein>
    <recommendedName>
        <fullName evidence="1">PI3K/PI4K catalytic domain-containing protein</fullName>
    </recommendedName>
</protein>
<accession>A0A443Q9U6</accession>
<feature type="non-terminal residue" evidence="2">
    <location>
        <position position="1"/>
    </location>
</feature>
<dbReference type="SUPFAM" id="SSF56112">
    <property type="entry name" value="Protein kinase-like (PK-like)"/>
    <property type="match status" value="1"/>
</dbReference>
<reference evidence="2 3" key="1">
    <citation type="journal article" date="2018" name="Gigascience">
        <title>Genomes of trombidid mites reveal novel predicted allergens and laterally-transferred genes associated with secondary metabolism.</title>
        <authorList>
            <person name="Dong X."/>
            <person name="Chaisiri K."/>
            <person name="Xia D."/>
            <person name="Armstrong S.D."/>
            <person name="Fang Y."/>
            <person name="Donnelly M.J."/>
            <person name="Kadowaki T."/>
            <person name="McGarry J.W."/>
            <person name="Darby A.C."/>
            <person name="Makepeace B.L."/>
        </authorList>
    </citation>
    <scope>NUCLEOTIDE SEQUENCE [LARGE SCALE GENOMIC DNA]</scope>
    <source>
        <strain evidence="2">UoL-WK</strain>
    </source>
</reference>
<dbReference type="OrthoDB" id="381190at2759"/>
<dbReference type="InterPro" id="IPR011009">
    <property type="entry name" value="Kinase-like_dom_sf"/>
</dbReference>
<evidence type="ECO:0000313" key="2">
    <source>
        <dbReference type="EMBL" id="RWR99816.1"/>
    </source>
</evidence>
<feature type="domain" description="PI3K/PI4K catalytic" evidence="1">
    <location>
        <begin position="1"/>
        <end position="31"/>
    </location>
</feature>
<name>A0A443Q9U6_9ACAR</name>
<dbReference type="InterPro" id="IPR000403">
    <property type="entry name" value="PI3/4_kinase_cat_dom"/>
</dbReference>
<comment type="caution">
    <text evidence="2">The sequence shown here is derived from an EMBL/GenBank/DDBJ whole genome shotgun (WGS) entry which is preliminary data.</text>
</comment>
<evidence type="ECO:0000313" key="3">
    <source>
        <dbReference type="Proteomes" id="UP000285301"/>
    </source>
</evidence>
<evidence type="ECO:0000259" key="1">
    <source>
        <dbReference type="PROSITE" id="PS50290"/>
    </source>
</evidence>
<organism evidence="2 3">
    <name type="scientific">Dinothrombium tinctorium</name>
    <dbReference type="NCBI Taxonomy" id="1965070"/>
    <lineage>
        <taxon>Eukaryota</taxon>
        <taxon>Metazoa</taxon>
        <taxon>Ecdysozoa</taxon>
        <taxon>Arthropoda</taxon>
        <taxon>Chelicerata</taxon>
        <taxon>Arachnida</taxon>
        <taxon>Acari</taxon>
        <taxon>Acariformes</taxon>
        <taxon>Trombidiformes</taxon>
        <taxon>Prostigmata</taxon>
        <taxon>Anystina</taxon>
        <taxon>Parasitengona</taxon>
        <taxon>Trombidioidea</taxon>
        <taxon>Trombidiidae</taxon>
        <taxon>Dinothrombium</taxon>
    </lineage>
</organism>
<gene>
    <name evidence="2" type="ORF">B4U79_00056</name>
</gene>
<proteinExistence type="predicted"/>
<dbReference type="EMBL" id="NCKU01013479">
    <property type="protein sequence ID" value="RWR99816.1"/>
    <property type="molecule type" value="Genomic_DNA"/>
</dbReference>
<dbReference type="STRING" id="1965070.A0A443Q9U6"/>
<dbReference type="PROSITE" id="PS50290">
    <property type="entry name" value="PI3_4_KINASE_3"/>
    <property type="match status" value="1"/>
</dbReference>
<sequence length="31" mass="3448">RALAYPEVVPFRLTHNMIDAIGDTGYEGPFP</sequence>